<keyword evidence="2" id="KW-1185">Reference proteome</keyword>
<dbReference type="Proteomes" id="UP000186955">
    <property type="component" value="Unassembled WGS sequence"/>
</dbReference>
<evidence type="ECO:0000313" key="1">
    <source>
        <dbReference type="EMBL" id="OKP14906.1"/>
    </source>
</evidence>
<evidence type="ECO:0000313" key="2">
    <source>
        <dbReference type="Proteomes" id="UP000186955"/>
    </source>
</evidence>
<sequence>MPFQLPTRRLSKSASPLSLATSPAYERQVVTWVLRASTNATDSIVSSSSGAMDLNRKIENIHQDLVRSVSEILNSYWSLDATVEWCASIYMDVLFSIRPIVSEAQIRASICLKHPRLGANFGVFSCSSRLRISSATPEDLEDLRSYTLVTALCAATAYLLSTENDPKGAVVGPDFLHASLGHLPPFLHSPDSVKHPDQAVVEIMRRQLCIQRANLFFTYHCLRMLILNRFGRHGLTTMIGVQSMETMISLRKTEIAHNMNVFVTNAPFTKIRYMGATLLEVIHQVQAPQVVKRVNPLFSSLLDVSTKLYSRASNELVSEGHAVTGPIF</sequence>
<gene>
    <name evidence="1" type="ORF">PENSUB_5066</name>
</gene>
<organism evidence="1 2">
    <name type="scientific">Penicillium subrubescens</name>
    <dbReference type="NCBI Taxonomy" id="1316194"/>
    <lineage>
        <taxon>Eukaryota</taxon>
        <taxon>Fungi</taxon>
        <taxon>Dikarya</taxon>
        <taxon>Ascomycota</taxon>
        <taxon>Pezizomycotina</taxon>
        <taxon>Eurotiomycetes</taxon>
        <taxon>Eurotiomycetidae</taxon>
        <taxon>Eurotiales</taxon>
        <taxon>Aspergillaceae</taxon>
        <taxon>Penicillium</taxon>
    </lineage>
</organism>
<dbReference type="EMBL" id="MNBE01000050">
    <property type="protein sequence ID" value="OKP14906.1"/>
    <property type="molecule type" value="Genomic_DNA"/>
</dbReference>
<dbReference type="AlphaFoldDB" id="A0A1Q5UR04"/>
<proteinExistence type="predicted"/>
<accession>A0A1Q5UR04</accession>
<dbReference type="STRING" id="1316194.A0A1Q5UR04"/>
<name>A0A1Q5UR04_9EURO</name>
<protein>
    <recommendedName>
        <fullName evidence="3">Transcription factor domain-containing protein</fullName>
    </recommendedName>
</protein>
<reference evidence="1 2" key="1">
    <citation type="submission" date="2016-10" db="EMBL/GenBank/DDBJ databases">
        <title>Genome sequence of the ascomycete fungus Penicillium subrubescens.</title>
        <authorList>
            <person name="De Vries R.P."/>
            <person name="Peng M."/>
            <person name="Dilokpimol A."/>
            <person name="Hilden K."/>
            <person name="Makela M.R."/>
            <person name="Grigoriev I."/>
            <person name="Riley R."/>
            <person name="Granchi Z."/>
        </authorList>
    </citation>
    <scope>NUCLEOTIDE SEQUENCE [LARGE SCALE GENOMIC DNA]</scope>
    <source>
        <strain evidence="1 2">CBS 132785</strain>
    </source>
</reference>
<evidence type="ECO:0008006" key="3">
    <source>
        <dbReference type="Google" id="ProtNLM"/>
    </source>
</evidence>
<comment type="caution">
    <text evidence="1">The sequence shown here is derived from an EMBL/GenBank/DDBJ whole genome shotgun (WGS) entry which is preliminary data.</text>
</comment>